<name>A0AA97H070_9FIRM</name>
<dbReference type="Proteomes" id="UP001300604">
    <property type="component" value="Chromosome"/>
</dbReference>
<evidence type="ECO:0000259" key="2">
    <source>
        <dbReference type="Pfam" id="PF14200"/>
    </source>
</evidence>
<reference evidence="3" key="1">
    <citation type="submission" date="2023-09" db="EMBL/GenBank/DDBJ databases">
        <authorList>
            <person name="Zeng C."/>
        </authorList>
    </citation>
    <scope>NUCLEOTIDE SEQUENCE</scope>
    <source>
        <strain evidence="3">ZCY20-5</strain>
    </source>
</reference>
<dbReference type="KEGG" id="carl:PXC00_08405"/>
<feature type="region of interest" description="Disordered" evidence="1">
    <location>
        <begin position="155"/>
        <end position="205"/>
    </location>
</feature>
<dbReference type="SUPFAM" id="SSF50370">
    <property type="entry name" value="Ricin B-like lectins"/>
    <property type="match status" value="1"/>
</dbReference>
<dbReference type="Pfam" id="PF14200">
    <property type="entry name" value="RicinB_lectin_2"/>
    <property type="match status" value="2"/>
</dbReference>
<protein>
    <submittedName>
        <fullName evidence="3">RICIN domain-containing protein</fullName>
    </submittedName>
</protein>
<dbReference type="AlphaFoldDB" id="A0AA97H070"/>
<dbReference type="CDD" id="cd00161">
    <property type="entry name" value="beta-trefoil_Ricin-like"/>
    <property type="match status" value="1"/>
</dbReference>
<feature type="domain" description="Ricin B lectin" evidence="2">
    <location>
        <begin position="12"/>
        <end position="89"/>
    </location>
</feature>
<feature type="domain" description="Ricin B lectin" evidence="2">
    <location>
        <begin position="96"/>
        <end position="155"/>
    </location>
</feature>
<accession>A0AA97H070</accession>
<organism evidence="3 4">
    <name type="scientific">Caproicibacterium argilliputei</name>
    <dbReference type="NCBI Taxonomy" id="3030016"/>
    <lineage>
        <taxon>Bacteria</taxon>
        <taxon>Bacillati</taxon>
        <taxon>Bacillota</taxon>
        <taxon>Clostridia</taxon>
        <taxon>Eubacteriales</taxon>
        <taxon>Oscillospiraceae</taxon>
        <taxon>Caproicibacterium</taxon>
    </lineage>
</organism>
<dbReference type="RefSeq" id="WP_275843948.1">
    <property type="nucleotide sequence ID" value="NZ_CP135996.1"/>
</dbReference>
<proteinExistence type="predicted"/>
<keyword evidence="4" id="KW-1185">Reference proteome</keyword>
<reference evidence="3" key="2">
    <citation type="submission" date="2024-06" db="EMBL/GenBank/DDBJ databases">
        <title>Caproicibacterium argilliputei sp. nov, a novel caproic acid producing anaerobic bacterium isolated from pit mud.</title>
        <authorList>
            <person name="Xia S."/>
        </authorList>
    </citation>
    <scope>NUCLEOTIDE SEQUENCE</scope>
    <source>
        <strain evidence="3">ZCY20-5</strain>
    </source>
</reference>
<dbReference type="Gene3D" id="2.80.10.50">
    <property type="match status" value="2"/>
</dbReference>
<dbReference type="InterPro" id="IPR035992">
    <property type="entry name" value="Ricin_B-like_lectins"/>
</dbReference>
<dbReference type="EMBL" id="CP135996">
    <property type="protein sequence ID" value="WOC31246.1"/>
    <property type="molecule type" value="Genomic_DNA"/>
</dbReference>
<sequence>MTGRKNATQKFASNGKCYQILSRQSGKAIGVDEDGTLLIMCTPDPSALSQSWKLETAEDGFCRIFNTASGKAVDVINGGTGNGAWLHQWPPCDADSQLWKLEPASSRGCYRFLSKASGKCMDIVDISSEEGAHLQIWDSLDGENQEWKLVAITDGAEAPKATAPKRRRSSTRRNTRQTTAPAKANRALKQPAAESTATLKPEKTE</sequence>
<gene>
    <name evidence="3" type="ORF">PXC00_08405</name>
</gene>
<dbReference type="InterPro" id="IPR000772">
    <property type="entry name" value="Ricin_B_lectin"/>
</dbReference>
<feature type="compositionally biased region" description="Basic residues" evidence="1">
    <location>
        <begin position="163"/>
        <end position="175"/>
    </location>
</feature>
<evidence type="ECO:0000256" key="1">
    <source>
        <dbReference type="SAM" id="MobiDB-lite"/>
    </source>
</evidence>
<evidence type="ECO:0000313" key="4">
    <source>
        <dbReference type="Proteomes" id="UP001300604"/>
    </source>
</evidence>
<evidence type="ECO:0000313" key="3">
    <source>
        <dbReference type="EMBL" id="WOC31246.1"/>
    </source>
</evidence>
<dbReference type="PROSITE" id="PS50231">
    <property type="entry name" value="RICIN_B_LECTIN"/>
    <property type="match status" value="1"/>
</dbReference>